<name>A0ABQ3AIR4_9ACTN</name>
<keyword evidence="1" id="KW-0812">Transmembrane</keyword>
<proteinExistence type="predicted"/>
<evidence type="ECO:0000313" key="3">
    <source>
        <dbReference type="EMBL" id="GGY55063.1"/>
    </source>
</evidence>
<organism evidence="3 4">
    <name type="scientific">Streptomyces xanthochromogenes</name>
    <dbReference type="NCBI Taxonomy" id="67384"/>
    <lineage>
        <taxon>Bacteria</taxon>
        <taxon>Bacillati</taxon>
        <taxon>Actinomycetota</taxon>
        <taxon>Actinomycetes</taxon>
        <taxon>Kitasatosporales</taxon>
        <taxon>Streptomycetaceae</taxon>
        <taxon>Streptomyces</taxon>
    </lineage>
</organism>
<evidence type="ECO:0000259" key="2">
    <source>
        <dbReference type="SMART" id="SM00014"/>
    </source>
</evidence>
<dbReference type="EMBL" id="BMUU01000011">
    <property type="protein sequence ID" value="GGY55063.1"/>
    <property type="molecule type" value="Genomic_DNA"/>
</dbReference>
<dbReference type="RefSeq" id="WP_190028607.1">
    <property type="nucleotide sequence ID" value="NZ_BMUU01000011.1"/>
</dbReference>
<gene>
    <name evidence="3" type="ORF">GCM10010326_56950</name>
</gene>
<protein>
    <submittedName>
        <fullName evidence="3">Phosphatase PAP2 family protein</fullName>
    </submittedName>
</protein>
<feature type="transmembrane region" description="Helical" evidence="1">
    <location>
        <begin position="199"/>
        <end position="218"/>
    </location>
</feature>
<evidence type="ECO:0000256" key="1">
    <source>
        <dbReference type="SAM" id="Phobius"/>
    </source>
</evidence>
<dbReference type="CDD" id="cd03392">
    <property type="entry name" value="PAP2_like_2"/>
    <property type="match status" value="1"/>
</dbReference>
<feature type="domain" description="Phosphatidic acid phosphatase type 2/haloperoxidase" evidence="2">
    <location>
        <begin position="97"/>
        <end position="211"/>
    </location>
</feature>
<dbReference type="InterPro" id="IPR000326">
    <property type="entry name" value="PAP2/HPO"/>
</dbReference>
<dbReference type="Pfam" id="PF01569">
    <property type="entry name" value="PAP2"/>
    <property type="match status" value="1"/>
</dbReference>
<keyword evidence="1" id="KW-0472">Membrane</keyword>
<feature type="transmembrane region" description="Helical" evidence="1">
    <location>
        <begin position="76"/>
        <end position="91"/>
    </location>
</feature>
<evidence type="ECO:0000313" key="4">
    <source>
        <dbReference type="Proteomes" id="UP000600946"/>
    </source>
</evidence>
<feature type="transmembrane region" description="Helical" evidence="1">
    <location>
        <begin position="18"/>
        <end position="37"/>
    </location>
</feature>
<feature type="transmembrane region" description="Helical" evidence="1">
    <location>
        <begin position="96"/>
        <end position="115"/>
    </location>
</feature>
<comment type="caution">
    <text evidence="3">The sequence shown here is derived from an EMBL/GenBank/DDBJ whole genome shotgun (WGS) entry which is preliminary data.</text>
</comment>
<dbReference type="Proteomes" id="UP000600946">
    <property type="component" value="Unassembled WGS sequence"/>
</dbReference>
<dbReference type="PANTHER" id="PTHR14969:SF13">
    <property type="entry name" value="AT30094P"/>
    <property type="match status" value="1"/>
</dbReference>
<dbReference type="SMART" id="SM00014">
    <property type="entry name" value="acidPPc"/>
    <property type="match status" value="1"/>
</dbReference>
<keyword evidence="1" id="KW-1133">Transmembrane helix</keyword>
<dbReference type="SUPFAM" id="SSF48317">
    <property type="entry name" value="Acid phosphatase/Vanadium-dependent haloperoxidase"/>
    <property type="match status" value="1"/>
</dbReference>
<sequence length="228" mass="24059">MLLTAPGTRTRPSLPLRAGIVCALFAGALLALVVARWGPLMSLDRSIAEGLHRRAVADAGLTHANRILTDWVWDPWAMRALLAVVVGVLLWRGERLLALWVAATSGLGTAVQQGLKAAVGRDRPQWPDPVDSAGFAAFPSGHAIGVTVAFGLLVWVLALRGAGRGPRTAVLVVGVVSALGVGFTRLFLGVHWFSDVVGGWLIGVAVVTLSAAAHRRWAPNGRALDRRA</sequence>
<dbReference type="InterPro" id="IPR036938">
    <property type="entry name" value="PAP2/HPO_sf"/>
</dbReference>
<accession>A0ABQ3AIR4</accession>
<reference evidence="4" key="1">
    <citation type="journal article" date="2019" name="Int. J. Syst. Evol. Microbiol.">
        <title>The Global Catalogue of Microorganisms (GCM) 10K type strain sequencing project: providing services to taxonomists for standard genome sequencing and annotation.</title>
        <authorList>
            <consortium name="The Broad Institute Genomics Platform"/>
            <consortium name="The Broad Institute Genome Sequencing Center for Infectious Disease"/>
            <person name="Wu L."/>
            <person name="Ma J."/>
        </authorList>
    </citation>
    <scope>NUCLEOTIDE SEQUENCE [LARGE SCALE GENOMIC DNA]</scope>
    <source>
        <strain evidence="4">JCM 4594</strain>
    </source>
</reference>
<dbReference type="GeneID" id="96293612"/>
<keyword evidence="4" id="KW-1185">Reference proteome</keyword>
<feature type="transmembrane region" description="Helical" evidence="1">
    <location>
        <begin position="170"/>
        <end position="193"/>
    </location>
</feature>
<dbReference type="Gene3D" id="1.20.144.10">
    <property type="entry name" value="Phosphatidic acid phosphatase type 2/haloperoxidase"/>
    <property type="match status" value="1"/>
</dbReference>
<feature type="transmembrane region" description="Helical" evidence="1">
    <location>
        <begin position="135"/>
        <end position="158"/>
    </location>
</feature>
<dbReference type="PANTHER" id="PTHR14969">
    <property type="entry name" value="SPHINGOSINE-1-PHOSPHATE PHOSPHOHYDROLASE"/>
    <property type="match status" value="1"/>
</dbReference>